<reference evidence="2" key="1">
    <citation type="submission" date="2023-10" db="EMBL/GenBank/DDBJ databases">
        <authorList>
            <person name="Hackl T."/>
        </authorList>
    </citation>
    <scope>NUCLEOTIDE SEQUENCE</scope>
</reference>
<evidence type="ECO:0000313" key="3">
    <source>
        <dbReference type="Proteomes" id="UP001295740"/>
    </source>
</evidence>
<protein>
    <submittedName>
        <fullName evidence="2">Uu.00g003410.m01.CDS01</fullName>
    </submittedName>
</protein>
<feature type="compositionally biased region" description="Basic and acidic residues" evidence="1">
    <location>
        <begin position="71"/>
        <end position="93"/>
    </location>
</feature>
<dbReference type="EMBL" id="CAUWAG010000008">
    <property type="protein sequence ID" value="CAJ2506211.1"/>
    <property type="molecule type" value="Genomic_DNA"/>
</dbReference>
<accession>A0AAI8YIL3</accession>
<proteinExistence type="predicted"/>
<keyword evidence="3" id="KW-1185">Reference proteome</keyword>
<name>A0AAI8YIL3_9PEZI</name>
<evidence type="ECO:0000313" key="2">
    <source>
        <dbReference type="EMBL" id="CAJ2506211.1"/>
    </source>
</evidence>
<organism evidence="2 3">
    <name type="scientific">Anthostomella pinea</name>
    <dbReference type="NCBI Taxonomy" id="933095"/>
    <lineage>
        <taxon>Eukaryota</taxon>
        <taxon>Fungi</taxon>
        <taxon>Dikarya</taxon>
        <taxon>Ascomycota</taxon>
        <taxon>Pezizomycotina</taxon>
        <taxon>Sordariomycetes</taxon>
        <taxon>Xylariomycetidae</taxon>
        <taxon>Xylariales</taxon>
        <taxon>Xylariaceae</taxon>
        <taxon>Anthostomella</taxon>
    </lineage>
</organism>
<dbReference type="AlphaFoldDB" id="A0AAI8YIL3"/>
<comment type="caution">
    <text evidence="2">The sequence shown here is derived from an EMBL/GenBank/DDBJ whole genome shotgun (WGS) entry which is preliminary data.</text>
</comment>
<dbReference type="Proteomes" id="UP001295740">
    <property type="component" value="Unassembled WGS sequence"/>
</dbReference>
<feature type="compositionally biased region" description="Basic and acidic residues" evidence="1">
    <location>
        <begin position="46"/>
        <end position="55"/>
    </location>
</feature>
<sequence length="221" mass="25282">MSFIREEGPPPMAFGAPIPMRIKREEAPPPPKQEFNFNEAPKQPNFKHEDGEGRASLHSIPQFQAPAPSALKHEEYADEKKPLAKGRRGDRSRRGLRPAHRAGRHPVRIKISTIVDVQLPHGPVWRASYVARQRRVVVHINARVNSKSTFTLDHDEHIQRQSECAIPLIARALNAHPEVPVFLEPRSTMHHVKAPGELTGFNWAFEVDVYKKEFYWQILQV</sequence>
<gene>
    <name evidence="2" type="ORF">KHLLAP_LOCUS6679</name>
</gene>
<evidence type="ECO:0000256" key="1">
    <source>
        <dbReference type="SAM" id="MobiDB-lite"/>
    </source>
</evidence>
<feature type="region of interest" description="Disordered" evidence="1">
    <location>
        <begin position="1"/>
        <end position="105"/>
    </location>
</feature>
<feature type="compositionally biased region" description="Basic residues" evidence="1">
    <location>
        <begin position="94"/>
        <end position="105"/>
    </location>
</feature>